<dbReference type="EMBL" id="JACCCZ010000001">
    <property type="protein sequence ID" value="NYG00120.1"/>
    <property type="molecule type" value="Genomic_DNA"/>
</dbReference>
<accession>A0A852VVU9</accession>
<sequence length="101" mass="11205">MEPQPVTEDPAGPADGVTNRLEPYVAWLATQVGDEATRRRYREVAEAFLRFSAADRGAPGTRGQRFVVAHRDRAAPETTRAAMDRLVEYDAVVRCTLPFDA</sequence>
<keyword evidence="2" id="KW-1185">Reference proteome</keyword>
<name>A0A852VVU9_PSEA5</name>
<dbReference type="GeneID" id="98050237"/>
<reference evidence="1 2" key="1">
    <citation type="submission" date="2020-07" db="EMBL/GenBank/DDBJ databases">
        <title>Sequencing the genomes of 1000 actinobacteria strains.</title>
        <authorList>
            <person name="Klenk H.-P."/>
        </authorList>
    </citation>
    <scope>NUCLEOTIDE SEQUENCE [LARGE SCALE GENOMIC DNA]</scope>
    <source>
        <strain evidence="1 2">DSM 44749</strain>
    </source>
</reference>
<proteinExistence type="predicted"/>
<dbReference type="AlphaFoldDB" id="A0A852VVU9"/>
<dbReference type="Proteomes" id="UP000549695">
    <property type="component" value="Unassembled WGS sequence"/>
</dbReference>
<evidence type="ECO:0000313" key="2">
    <source>
        <dbReference type="Proteomes" id="UP000549695"/>
    </source>
</evidence>
<comment type="caution">
    <text evidence="1">The sequence shown here is derived from an EMBL/GenBank/DDBJ whole genome shotgun (WGS) entry which is preliminary data.</text>
</comment>
<dbReference type="RefSeq" id="WP_179760015.1">
    <property type="nucleotide sequence ID" value="NZ_BAAAJZ010000011.1"/>
</dbReference>
<evidence type="ECO:0008006" key="3">
    <source>
        <dbReference type="Google" id="ProtNLM"/>
    </source>
</evidence>
<evidence type="ECO:0000313" key="1">
    <source>
        <dbReference type="EMBL" id="NYG00120.1"/>
    </source>
</evidence>
<organism evidence="1 2">
    <name type="scientific">Pseudonocardia alni</name>
    <name type="common">Amycolata alni</name>
    <dbReference type="NCBI Taxonomy" id="33907"/>
    <lineage>
        <taxon>Bacteria</taxon>
        <taxon>Bacillati</taxon>
        <taxon>Actinomycetota</taxon>
        <taxon>Actinomycetes</taxon>
        <taxon>Pseudonocardiales</taxon>
        <taxon>Pseudonocardiaceae</taxon>
        <taxon>Pseudonocardia</taxon>
    </lineage>
</organism>
<gene>
    <name evidence="1" type="ORF">HDA37_000405</name>
</gene>
<protein>
    <recommendedName>
        <fullName evidence="3">Core-binding (CB) domain-containing protein</fullName>
    </recommendedName>
</protein>